<accession>A0A1S2QJT0</accession>
<evidence type="ECO:0000313" key="2">
    <source>
        <dbReference type="Proteomes" id="UP000179642"/>
    </source>
</evidence>
<keyword evidence="2" id="KW-1185">Reference proteome</keyword>
<dbReference type="Proteomes" id="UP000179642">
    <property type="component" value="Unassembled WGS sequence"/>
</dbReference>
<dbReference type="EMBL" id="MLYO01000015">
    <property type="protein sequence ID" value="OIK06429.1"/>
    <property type="molecule type" value="Genomic_DNA"/>
</dbReference>
<dbReference type="OrthoDB" id="4255520at2"/>
<sequence>MGMESTPVTVQPPGPDGGRKVAIHGKDVGTAYHLLDVVEFLRREGLPETDTTVDDSDLIEWRGGGPRAWTSGE</sequence>
<protein>
    <submittedName>
        <fullName evidence="1">Uncharacterized protein</fullName>
    </submittedName>
</protein>
<reference evidence="1 2" key="1">
    <citation type="submission" date="2016-10" db="EMBL/GenBank/DDBJ databases">
        <title>Genome sequence of Streptomyces sp. MUSC 1.</title>
        <authorList>
            <person name="Lee L.-H."/>
            <person name="Ser H.-L."/>
            <person name="Law J.W.-F."/>
        </authorList>
    </citation>
    <scope>NUCLEOTIDE SEQUENCE [LARGE SCALE GENOMIC DNA]</scope>
    <source>
        <strain evidence="1 2">MUSC 1</strain>
    </source>
</reference>
<proteinExistence type="predicted"/>
<comment type="caution">
    <text evidence="1">The sequence shown here is derived from an EMBL/GenBank/DDBJ whole genome shotgun (WGS) entry which is preliminary data.</text>
</comment>
<dbReference type="AlphaFoldDB" id="A0A1S2QJT0"/>
<gene>
    <name evidence="1" type="ORF">BIV23_08615</name>
</gene>
<name>A0A1S2QJT0_9ACTN</name>
<evidence type="ECO:0000313" key="1">
    <source>
        <dbReference type="EMBL" id="OIK06429.1"/>
    </source>
</evidence>
<organism evidence="1 2">
    <name type="scientific">Streptomyces monashensis</name>
    <dbReference type="NCBI Taxonomy" id="1678012"/>
    <lineage>
        <taxon>Bacteria</taxon>
        <taxon>Bacillati</taxon>
        <taxon>Actinomycetota</taxon>
        <taxon>Actinomycetes</taxon>
        <taxon>Kitasatosporales</taxon>
        <taxon>Streptomycetaceae</taxon>
        <taxon>Streptomyces</taxon>
    </lineage>
</organism>